<dbReference type="InterPro" id="IPR013022">
    <property type="entry name" value="Xyl_isomerase-like_TIM-brl"/>
</dbReference>
<protein>
    <submittedName>
        <fullName evidence="2">Inosose isomerase</fullName>
    </submittedName>
</protein>
<evidence type="ECO:0000259" key="1">
    <source>
        <dbReference type="Pfam" id="PF01261"/>
    </source>
</evidence>
<organism evidence="2 3">
    <name type="scientific">Paenibacillus montaniterrae</name>
    <dbReference type="NCBI Taxonomy" id="429341"/>
    <lineage>
        <taxon>Bacteria</taxon>
        <taxon>Bacillati</taxon>
        <taxon>Bacillota</taxon>
        <taxon>Bacilli</taxon>
        <taxon>Bacillales</taxon>
        <taxon>Paenibacillaceae</taxon>
        <taxon>Paenibacillus</taxon>
    </lineage>
</organism>
<evidence type="ECO:0000313" key="2">
    <source>
        <dbReference type="EMBL" id="GIP18284.1"/>
    </source>
</evidence>
<dbReference type="Gene3D" id="3.20.20.150">
    <property type="entry name" value="Divalent-metal-dependent TIM barrel enzymes"/>
    <property type="match status" value="1"/>
</dbReference>
<name>A0A919YTU5_9BACL</name>
<sequence length="278" mass="31212">MKRGISRAGIGVVKDTSEFVQLASQFKFQAIEEDGGRIVDWIKRTSLDDAGEMLRHSGIEIGAIGLPVQWRESDDRFQADLPLLKQQAQAAAVLGCKVCCTYVLPSVNDLPAHFLIAASKRLRLCADILNAYGMSLALEFVGPHHLRQSCDYPFLWEIGHFLDWIQLLDRPNIGLLLDCYHWHTTEADLGLIRKLEAKQIVHVHINDAKPLPAHELLDFDRLYPGEGSIDVTGFLLALQDIGYMGVVAQEVLTAAQPSESSYALWERSRQAFDRVWPH</sequence>
<dbReference type="SUPFAM" id="SSF51658">
    <property type="entry name" value="Xylose isomerase-like"/>
    <property type="match status" value="1"/>
</dbReference>
<reference evidence="2" key="1">
    <citation type="submission" date="2021-03" db="EMBL/GenBank/DDBJ databases">
        <title>Antimicrobial resistance genes in bacteria isolated from Japanese honey, and their potential for conferring macrolide and lincosamide resistance in the American foulbrood pathogen Paenibacillus larvae.</title>
        <authorList>
            <person name="Okamoto M."/>
            <person name="Kumagai M."/>
            <person name="Kanamori H."/>
            <person name="Takamatsu D."/>
        </authorList>
    </citation>
    <scope>NUCLEOTIDE SEQUENCE</scope>
    <source>
        <strain evidence="2">J40TS1</strain>
    </source>
</reference>
<evidence type="ECO:0000313" key="3">
    <source>
        <dbReference type="Proteomes" id="UP000683139"/>
    </source>
</evidence>
<dbReference type="PANTHER" id="PTHR12110:SF21">
    <property type="entry name" value="XYLOSE ISOMERASE-LIKE TIM BARREL DOMAIN-CONTAINING PROTEIN"/>
    <property type="match status" value="1"/>
</dbReference>
<keyword evidence="2" id="KW-0413">Isomerase</keyword>
<accession>A0A919YTU5</accession>
<keyword evidence="3" id="KW-1185">Reference proteome</keyword>
<gene>
    <name evidence="2" type="primary">iolI</name>
    <name evidence="2" type="ORF">J40TS1_39260</name>
</gene>
<dbReference type="InterPro" id="IPR050312">
    <property type="entry name" value="IolE/XylAMocC-like"/>
</dbReference>
<dbReference type="EMBL" id="BOSE01000008">
    <property type="protein sequence ID" value="GIP18284.1"/>
    <property type="molecule type" value="Genomic_DNA"/>
</dbReference>
<dbReference type="AlphaFoldDB" id="A0A919YTU5"/>
<comment type="caution">
    <text evidence="2">The sequence shown here is derived from an EMBL/GenBank/DDBJ whole genome shotgun (WGS) entry which is preliminary data.</text>
</comment>
<dbReference type="GO" id="GO:0016853">
    <property type="term" value="F:isomerase activity"/>
    <property type="evidence" value="ECO:0007669"/>
    <property type="project" value="UniProtKB-KW"/>
</dbReference>
<dbReference type="RefSeq" id="WP_213518529.1">
    <property type="nucleotide sequence ID" value="NZ_BOSE01000008.1"/>
</dbReference>
<dbReference type="Pfam" id="PF01261">
    <property type="entry name" value="AP_endonuc_2"/>
    <property type="match status" value="1"/>
</dbReference>
<feature type="domain" description="Xylose isomerase-like TIM barrel" evidence="1">
    <location>
        <begin position="20"/>
        <end position="253"/>
    </location>
</feature>
<proteinExistence type="predicted"/>
<dbReference type="InterPro" id="IPR036237">
    <property type="entry name" value="Xyl_isomerase-like_sf"/>
</dbReference>
<dbReference type="Proteomes" id="UP000683139">
    <property type="component" value="Unassembled WGS sequence"/>
</dbReference>
<dbReference type="PANTHER" id="PTHR12110">
    <property type="entry name" value="HYDROXYPYRUVATE ISOMERASE"/>
    <property type="match status" value="1"/>
</dbReference>